<keyword evidence="1" id="KW-0812">Transmembrane</keyword>
<proteinExistence type="predicted"/>
<evidence type="ECO:0000256" key="1">
    <source>
        <dbReference type="SAM" id="Phobius"/>
    </source>
</evidence>
<gene>
    <name evidence="2" type="ORF">ACFO3E_09840</name>
</gene>
<protein>
    <submittedName>
        <fullName evidence="2">Uncharacterized protein</fullName>
    </submittedName>
</protein>
<sequence length="115" mass="12597">MRGMLTLPGDAVPAIVKQMIKAAVVIAMNRLIWIRDQGLKVYLSLVRAILVLDPVGQPAQRHPRYGGERPGHEAQGEHGIVCALFHDTMPSRMTLSVDMAYPAAFIAALLIISLR</sequence>
<comment type="caution">
    <text evidence="2">The sequence shown here is derived from an EMBL/GenBank/DDBJ whole genome shotgun (WGS) entry which is preliminary data.</text>
</comment>
<keyword evidence="3" id="KW-1185">Reference proteome</keyword>
<organism evidence="2 3">
    <name type="scientific">Sphingobium tyrosinilyticum</name>
    <dbReference type="NCBI Taxonomy" id="2715436"/>
    <lineage>
        <taxon>Bacteria</taxon>
        <taxon>Pseudomonadati</taxon>
        <taxon>Pseudomonadota</taxon>
        <taxon>Alphaproteobacteria</taxon>
        <taxon>Sphingomonadales</taxon>
        <taxon>Sphingomonadaceae</taxon>
        <taxon>Sphingobium</taxon>
    </lineage>
</organism>
<keyword evidence="1" id="KW-0472">Membrane</keyword>
<evidence type="ECO:0000313" key="2">
    <source>
        <dbReference type="EMBL" id="MFC4594488.1"/>
    </source>
</evidence>
<reference evidence="3" key="1">
    <citation type="journal article" date="2019" name="Int. J. Syst. Evol. Microbiol.">
        <title>The Global Catalogue of Microorganisms (GCM) 10K type strain sequencing project: providing services to taxonomists for standard genome sequencing and annotation.</title>
        <authorList>
            <consortium name="The Broad Institute Genomics Platform"/>
            <consortium name="The Broad Institute Genome Sequencing Center for Infectious Disease"/>
            <person name="Wu L."/>
            <person name="Ma J."/>
        </authorList>
    </citation>
    <scope>NUCLEOTIDE SEQUENCE [LARGE SCALE GENOMIC DNA]</scope>
    <source>
        <strain evidence="3">NBRC 103632</strain>
    </source>
</reference>
<dbReference type="RefSeq" id="WP_380804261.1">
    <property type="nucleotide sequence ID" value="NZ_JBHSFZ010000017.1"/>
</dbReference>
<dbReference type="EMBL" id="JBHSFZ010000017">
    <property type="protein sequence ID" value="MFC4594488.1"/>
    <property type="molecule type" value="Genomic_DNA"/>
</dbReference>
<dbReference type="Proteomes" id="UP001595957">
    <property type="component" value="Unassembled WGS sequence"/>
</dbReference>
<evidence type="ECO:0000313" key="3">
    <source>
        <dbReference type="Proteomes" id="UP001595957"/>
    </source>
</evidence>
<keyword evidence="1" id="KW-1133">Transmembrane helix</keyword>
<accession>A0ABV9EZC9</accession>
<feature type="transmembrane region" description="Helical" evidence="1">
    <location>
        <begin position="95"/>
        <end position="114"/>
    </location>
</feature>
<name>A0ABV9EZC9_9SPHN</name>